<proteinExistence type="predicted"/>
<organism evidence="3 4">
    <name type="scientific">Azospirillum argentinense</name>
    <dbReference type="NCBI Taxonomy" id="2970906"/>
    <lineage>
        <taxon>Bacteria</taxon>
        <taxon>Pseudomonadati</taxon>
        <taxon>Pseudomonadota</taxon>
        <taxon>Alphaproteobacteria</taxon>
        <taxon>Rhodospirillales</taxon>
        <taxon>Azospirillaceae</taxon>
        <taxon>Azospirillum</taxon>
    </lineage>
</organism>
<dbReference type="EMBL" id="CP032322">
    <property type="protein sequence ID" value="QCN97981.1"/>
    <property type="molecule type" value="Genomic_DNA"/>
</dbReference>
<dbReference type="SUPFAM" id="SSF56563">
    <property type="entry name" value="Major capsid protein gp5"/>
    <property type="match status" value="1"/>
</dbReference>
<sequence>MSRIIKLKADQAKVQDDMESLLATADAEGRDLTETEAKTFEDLKAQDDKLSASLKVEEDLQHRRAAAARPAASLPGAAGHVPAQPAEKLEAGQQFARITMALVNGNMDRRAAADWAENAWGTQAGQIVANLEQSEQTKGGLLVDETHSTDFIDLLRPRVVVRGMGATVLPIPTGNLTMKRKTSGTSATYTGERQPINLTGATVGTMKLSAKKLTALVPITNQLIRRASTSVERMVRDDLLGSVALKEDQQFIRGVGSDLAPAGLVNLAATGNKIAATDLSGITDAAERVQAVRNDLSRLRLRVINANVPMARCGYIISPTTKEFLENLTDGNGNKAFPEIREGRIGSYPYSMTTSVPSNLGADGDESEIIFADFAEVLIGDTYVTTIASSDQASYHDGTEWRSAFQTDETLIRIITEHDLGTRHDVAIAVLQQVAWKP</sequence>
<dbReference type="KEGG" id="aare:D3093_15070"/>
<protein>
    <submittedName>
        <fullName evidence="3">Phage major capsid protein</fullName>
    </submittedName>
</protein>
<dbReference type="Pfam" id="PF05065">
    <property type="entry name" value="Phage_capsid"/>
    <property type="match status" value="1"/>
</dbReference>
<dbReference type="AlphaFoldDB" id="A0A4D8PSG8"/>
<dbReference type="InterPro" id="IPR024455">
    <property type="entry name" value="Phage_capsid"/>
</dbReference>
<evidence type="ECO:0000313" key="4">
    <source>
        <dbReference type="Proteomes" id="UP000298595"/>
    </source>
</evidence>
<name>A0A4D8PSG8_9PROT</name>
<reference evidence="3 4" key="1">
    <citation type="submission" date="2018-09" db="EMBL/GenBank/DDBJ databases">
        <title>Whole genome based analysis of evolution and adaptive divergence in Indian and Brazilian strains of Azospirillum brasilense.</title>
        <authorList>
            <person name="Singh C."/>
            <person name="Tripathi A.K."/>
        </authorList>
    </citation>
    <scope>NUCLEOTIDE SEQUENCE [LARGE SCALE GENOMIC DNA]</scope>
    <source>
        <strain evidence="3 4">MTCC4035</strain>
        <plasmid evidence="3 4">p1</plasmid>
    </source>
</reference>
<evidence type="ECO:0000313" key="3">
    <source>
        <dbReference type="EMBL" id="QCN97981.1"/>
    </source>
</evidence>
<comment type="subcellular location">
    <subcellularLocation>
        <location evidence="1">Virion</location>
    </subcellularLocation>
</comment>
<evidence type="ECO:0000256" key="1">
    <source>
        <dbReference type="ARBA" id="ARBA00004328"/>
    </source>
</evidence>
<dbReference type="NCBIfam" id="TIGR01554">
    <property type="entry name" value="major_cap_HK97"/>
    <property type="match status" value="1"/>
</dbReference>
<gene>
    <name evidence="3" type="ORF">D3093_15070</name>
</gene>
<evidence type="ECO:0000259" key="2">
    <source>
        <dbReference type="Pfam" id="PF05065"/>
    </source>
</evidence>
<dbReference type="InterPro" id="IPR054612">
    <property type="entry name" value="Phage_capsid-like_C"/>
</dbReference>
<dbReference type="Gene3D" id="3.30.2400.10">
    <property type="entry name" value="Major capsid protein gp5"/>
    <property type="match status" value="1"/>
</dbReference>
<dbReference type="RefSeq" id="WP_137117143.1">
    <property type="nucleotide sequence ID" value="NZ_CP032322.1"/>
</dbReference>
<feature type="domain" description="Phage capsid-like C-terminal" evidence="2">
    <location>
        <begin position="139"/>
        <end position="432"/>
    </location>
</feature>
<accession>A0A4D8PSG8</accession>
<geneLocation type="plasmid" evidence="3 4">
    <name>p1</name>
</geneLocation>
<keyword evidence="3" id="KW-0614">Plasmid</keyword>
<dbReference type="Proteomes" id="UP000298595">
    <property type="component" value="Plasmid p1"/>
</dbReference>